<comment type="subcellular location">
    <subcellularLocation>
        <location evidence="1">Membrane</location>
        <topology evidence="1">Multi-pass membrane protein</topology>
    </subcellularLocation>
</comment>
<evidence type="ECO:0000256" key="5">
    <source>
        <dbReference type="ARBA" id="ARBA00023136"/>
    </source>
</evidence>
<evidence type="ECO:0000256" key="4">
    <source>
        <dbReference type="ARBA" id="ARBA00022989"/>
    </source>
</evidence>
<dbReference type="PANTHER" id="PTHR38459">
    <property type="entry name" value="PROPHAGE BACTOPRENOL-LINKED GLUCOSE TRANSLOCASE HOMOLOG"/>
    <property type="match status" value="1"/>
</dbReference>
<dbReference type="PANTHER" id="PTHR38459:SF1">
    <property type="entry name" value="PROPHAGE BACTOPRENOL-LINKED GLUCOSE TRANSLOCASE HOMOLOG"/>
    <property type="match status" value="1"/>
</dbReference>
<dbReference type="AlphaFoldDB" id="A0A3S4EKH8"/>
<gene>
    <name evidence="8" type="ORF">DEVEQU_01121</name>
</gene>
<feature type="domain" description="GtrA/DPMS transmembrane" evidence="7">
    <location>
        <begin position="19"/>
        <end position="130"/>
    </location>
</feature>
<feature type="transmembrane region" description="Helical" evidence="6">
    <location>
        <begin position="47"/>
        <end position="69"/>
    </location>
</feature>
<organism evidence="8 9">
    <name type="scientific">Devosia equisanguinis</name>
    <dbReference type="NCBI Taxonomy" id="2490941"/>
    <lineage>
        <taxon>Bacteria</taxon>
        <taxon>Pseudomonadati</taxon>
        <taxon>Pseudomonadota</taxon>
        <taxon>Alphaproteobacteria</taxon>
        <taxon>Hyphomicrobiales</taxon>
        <taxon>Devosiaceae</taxon>
        <taxon>Devosia</taxon>
    </lineage>
</organism>
<feature type="transmembrane region" description="Helical" evidence="6">
    <location>
        <begin position="105"/>
        <end position="125"/>
    </location>
</feature>
<keyword evidence="4 6" id="KW-1133">Transmembrane helix</keyword>
<dbReference type="RefSeq" id="WP_126149586.1">
    <property type="nucleotide sequence ID" value="NZ_JBHTMH010000001.1"/>
</dbReference>
<evidence type="ECO:0000259" key="7">
    <source>
        <dbReference type="Pfam" id="PF04138"/>
    </source>
</evidence>
<comment type="similarity">
    <text evidence="2">Belongs to the GtrA family.</text>
</comment>
<dbReference type="Proteomes" id="UP000268844">
    <property type="component" value="Unassembled WGS sequence"/>
</dbReference>
<dbReference type="InterPro" id="IPR051401">
    <property type="entry name" value="GtrA_CellWall_Glycosyl"/>
</dbReference>
<reference evidence="8 9" key="1">
    <citation type="submission" date="2018-12" db="EMBL/GenBank/DDBJ databases">
        <authorList>
            <person name="Criscuolo A."/>
        </authorList>
    </citation>
    <scope>NUCLEOTIDE SEQUENCE [LARGE SCALE GENOMIC DNA]</scope>
    <source>
        <strain evidence="8">ACIP1116281</strain>
    </source>
</reference>
<sequence length="141" mass="15881">MMDNWIARTLRKYRKFLIFGTIGAANTVVHAGGVILLVELFHANPTVANFCAFMVANVSSYVLNSLITFKASLHVYRYVKFFFSSLFTLGMTLTISQIGQFFNVHYLYSLAAIIVLTPVVSFLILNKFVFNKPAPIRSEAE</sequence>
<dbReference type="OrthoDB" id="8264912at2"/>
<protein>
    <submittedName>
        <fullName evidence="8">GtrA-like protein</fullName>
    </submittedName>
</protein>
<dbReference type="InterPro" id="IPR007267">
    <property type="entry name" value="GtrA_DPMS_TM"/>
</dbReference>
<keyword evidence="3 6" id="KW-0812">Transmembrane</keyword>
<proteinExistence type="inferred from homology"/>
<dbReference type="Pfam" id="PF04138">
    <property type="entry name" value="GtrA_DPMS_TM"/>
    <property type="match status" value="1"/>
</dbReference>
<accession>A0A3S4EKH8</accession>
<evidence type="ECO:0000313" key="8">
    <source>
        <dbReference type="EMBL" id="VDS03992.1"/>
    </source>
</evidence>
<evidence type="ECO:0000256" key="6">
    <source>
        <dbReference type="SAM" id="Phobius"/>
    </source>
</evidence>
<keyword evidence="5 6" id="KW-0472">Membrane</keyword>
<name>A0A3S4EKH8_9HYPH</name>
<evidence type="ECO:0000256" key="1">
    <source>
        <dbReference type="ARBA" id="ARBA00004141"/>
    </source>
</evidence>
<evidence type="ECO:0000256" key="3">
    <source>
        <dbReference type="ARBA" id="ARBA00022692"/>
    </source>
</evidence>
<feature type="transmembrane region" description="Helical" evidence="6">
    <location>
        <begin position="81"/>
        <end position="99"/>
    </location>
</feature>
<evidence type="ECO:0000313" key="9">
    <source>
        <dbReference type="Proteomes" id="UP000268844"/>
    </source>
</evidence>
<keyword evidence="9" id="KW-1185">Reference proteome</keyword>
<evidence type="ECO:0000256" key="2">
    <source>
        <dbReference type="ARBA" id="ARBA00009399"/>
    </source>
</evidence>
<dbReference type="EMBL" id="UZWD01000018">
    <property type="protein sequence ID" value="VDS03992.1"/>
    <property type="molecule type" value="Genomic_DNA"/>
</dbReference>
<dbReference type="GO" id="GO:0005886">
    <property type="term" value="C:plasma membrane"/>
    <property type="evidence" value="ECO:0007669"/>
    <property type="project" value="TreeGrafter"/>
</dbReference>
<dbReference type="GO" id="GO:0000271">
    <property type="term" value="P:polysaccharide biosynthetic process"/>
    <property type="evidence" value="ECO:0007669"/>
    <property type="project" value="InterPro"/>
</dbReference>